<keyword evidence="2" id="KW-1185">Reference proteome</keyword>
<dbReference type="GeneID" id="64671609"/>
<name>A0AAD4DYZ4_9AGAM</name>
<organism evidence="1 2">
    <name type="scientific">Suillus fuscotomentosus</name>
    <dbReference type="NCBI Taxonomy" id="1912939"/>
    <lineage>
        <taxon>Eukaryota</taxon>
        <taxon>Fungi</taxon>
        <taxon>Dikarya</taxon>
        <taxon>Basidiomycota</taxon>
        <taxon>Agaricomycotina</taxon>
        <taxon>Agaricomycetes</taxon>
        <taxon>Agaricomycetidae</taxon>
        <taxon>Boletales</taxon>
        <taxon>Suillineae</taxon>
        <taxon>Suillaceae</taxon>
        <taxon>Suillus</taxon>
    </lineage>
</organism>
<protein>
    <submittedName>
        <fullName evidence="1">Uncharacterized protein</fullName>
    </submittedName>
</protein>
<evidence type="ECO:0000313" key="2">
    <source>
        <dbReference type="Proteomes" id="UP001195769"/>
    </source>
</evidence>
<dbReference type="RefSeq" id="XP_041222299.1">
    <property type="nucleotide sequence ID" value="XM_041377311.1"/>
</dbReference>
<evidence type="ECO:0000313" key="1">
    <source>
        <dbReference type="EMBL" id="KAG1896723.1"/>
    </source>
</evidence>
<dbReference type="Proteomes" id="UP001195769">
    <property type="component" value="Unassembled WGS sequence"/>
</dbReference>
<reference evidence="1" key="1">
    <citation type="journal article" date="2020" name="New Phytol.">
        <title>Comparative genomics reveals dynamic genome evolution in host specialist ectomycorrhizal fungi.</title>
        <authorList>
            <person name="Lofgren L.A."/>
            <person name="Nguyen N.H."/>
            <person name="Vilgalys R."/>
            <person name="Ruytinx J."/>
            <person name="Liao H.L."/>
            <person name="Branco S."/>
            <person name="Kuo A."/>
            <person name="LaButti K."/>
            <person name="Lipzen A."/>
            <person name="Andreopoulos W."/>
            <person name="Pangilinan J."/>
            <person name="Riley R."/>
            <person name="Hundley H."/>
            <person name="Na H."/>
            <person name="Barry K."/>
            <person name="Grigoriev I.V."/>
            <person name="Stajich J.E."/>
            <person name="Kennedy P.G."/>
        </authorList>
    </citation>
    <scope>NUCLEOTIDE SEQUENCE</scope>
    <source>
        <strain evidence="1">FC203</strain>
    </source>
</reference>
<dbReference type="EMBL" id="JABBWK010000053">
    <property type="protein sequence ID" value="KAG1896723.1"/>
    <property type="molecule type" value="Genomic_DNA"/>
</dbReference>
<dbReference type="AlphaFoldDB" id="A0AAD4DYZ4"/>
<gene>
    <name evidence="1" type="ORF">F5891DRAFT_983323</name>
</gene>
<sequence>MQYKNKVLRILQLPHLFVGFTESFHLIGYLVNTNRELSPLYRAEHASINSEHDILDIIGILAIPNHDRIVFSEVYEKKMLSMLHDHSIRFHVAPFPDGFSPRGSLATIGAAPLHDFMFPAPCAAIEVTPLIYQFPPPVTLAAIEAAPVAYELEAAPFQHSISPADGYPDNLMFDDYQMAFNAPVGYADQTPITPTIVLHNRLIWKAITEALKNTPWNRPIFLTKCLYLGSLWVGLQNPWNLPDQQYRWLITSCFVMVIALSGTTMDELHDKLVTVAKGGMELASIGWETLRLTLPFLHKVNIFPMEPKSLRPRTCMNETTPLYEDLEPITKMVHNLTTLPNAEFTANDGYSNDMIIKDEALSALQNQISKMSCMVHTACMEPLPVKDGKVLCHSSMEPKVYQTQVDIWMDSNVVAPHLLAGIKNSFILAVSKVKSALRYIMIIVTIRAIID</sequence>
<comment type="caution">
    <text evidence="1">The sequence shown here is derived from an EMBL/GenBank/DDBJ whole genome shotgun (WGS) entry which is preliminary data.</text>
</comment>
<proteinExistence type="predicted"/>
<accession>A0AAD4DYZ4</accession>